<dbReference type="Proteomes" id="UP000234681">
    <property type="component" value="Chromosome 13"/>
</dbReference>
<dbReference type="AlphaFoldDB" id="A6JGK7"/>
<gene>
    <name evidence="1" type="ORF">rCG_20069</name>
</gene>
<proteinExistence type="predicted"/>
<evidence type="ECO:0000313" key="1">
    <source>
        <dbReference type="EMBL" id="EDL94863.1"/>
    </source>
</evidence>
<reference evidence="2" key="1">
    <citation type="submission" date="2005-09" db="EMBL/GenBank/DDBJ databases">
        <authorList>
            <person name="Mural R.J."/>
            <person name="Li P.W."/>
            <person name="Adams M.D."/>
            <person name="Amanatides P.G."/>
            <person name="Baden-Tillson H."/>
            <person name="Barnstead M."/>
            <person name="Chin S.H."/>
            <person name="Dew I."/>
            <person name="Evans C.A."/>
            <person name="Ferriera S."/>
            <person name="Flanigan M."/>
            <person name="Fosler C."/>
            <person name="Glodek A."/>
            <person name="Gu Z."/>
            <person name="Holt R.A."/>
            <person name="Jennings D."/>
            <person name="Kraft C.L."/>
            <person name="Lu F."/>
            <person name="Nguyen T."/>
            <person name="Nusskern D.R."/>
            <person name="Pfannkoch C.M."/>
            <person name="Sitter C."/>
            <person name="Sutton G.G."/>
            <person name="Venter J.C."/>
            <person name="Wang Z."/>
            <person name="Woodage T."/>
            <person name="Zheng X.H."/>
            <person name="Zhong F."/>
        </authorList>
    </citation>
    <scope>NUCLEOTIDE SEQUENCE [LARGE SCALE GENOMIC DNA]</scope>
    <source>
        <strain>BN</strain>
        <strain evidence="2">Sprague-Dawley</strain>
    </source>
</reference>
<name>A6JGK7_RAT</name>
<evidence type="ECO:0000313" key="2">
    <source>
        <dbReference type="Proteomes" id="UP000234681"/>
    </source>
</evidence>
<dbReference type="EMBL" id="CH473985">
    <property type="protein sequence ID" value="EDL94863.1"/>
    <property type="molecule type" value="Genomic_DNA"/>
</dbReference>
<protein>
    <submittedName>
        <fullName evidence="1">RCG20069</fullName>
    </submittedName>
</protein>
<accession>A6JGK7</accession>
<sequence length="30" mass="3498">MSLLPILQEETEIYISSNLSLVPYQYNSHD</sequence>
<organism evidence="1 2">
    <name type="scientific">Rattus norvegicus</name>
    <name type="common">Rat</name>
    <dbReference type="NCBI Taxonomy" id="10116"/>
    <lineage>
        <taxon>Eukaryota</taxon>
        <taxon>Metazoa</taxon>
        <taxon>Chordata</taxon>
        <taxon>Craniata</taxon>
        <taxon>Vertebrata</taxon>
        <taxon>Euteleostomi</taxon>
        <taxon>Mammalia</taxon>
        <taxon>Eutheria</taxon>
        <taxon>Euarchontoglires</taxon>
        <taxon>Glires</taxon>
        <taxon>Rodentia</taxon>
        <taxon>Myomorpha</taxon>
        <taxon>Muroidea</taxon>
        <taxon>Muridae</taxon>
        <taxon>Murinae</taxon>
        <taxon>Rattus</taxon>
    </lineage>
</organism>